<dbReference type="FunFam" id="3.30.70.1430:FF:000001">
    <property type="entry name" value="Efflux pump membrane transporter"/>
    <property type="match status" value="1"/>
</dbReference>
<dbReference type="Gene3D" id="1.20.1640.10">
    <property type="entry name" value="Multidrug efflux transporter AcrB transmembrane domain"/>
    <property type="match status" value="2"/>
</dbReference>
<dbReference type="Gene3D" id="3.30.70.1320">
    <property type="entry name" value="Multidrug efflux transporter AcrB pore domain like"/>
    <property type="match status" value="1"/>
</dbReference>
<evidence type="ECO:0000259" key="10">
    <source>
        <dbReference type="PROSITE" id="PS50156"/>
    </source>
</evidence>
<keyword evidence="12" id="KW-1185">Reference proteome</keyword>
<evidence type="ECO:0000313" key="11">
    <source>
        <dbReference type="EMBL" id="ETD73127.1"/>
    </source>
</evidence>
<dbReference type="PANTHER" id="PTHR32063">
    <property type="match status" value="1"/>
</dbReference>
<dbReference type="InterPro" id="IPR004764">
    <property type="entry name" value="MdtF-like"/>
</dbReference>
<feature type="transmembrane region" description="Helical" evidence="9">
    <location>
        <begin position="972"/>
        <end position="994"/>
    </location>
</feature>
<comment type="caution">
    <text evidence="9">Lacks conserved residue(s) required for the propagation of feature annotation.</text>
</comment>
<sequence length="1075" mass="115451">MSKFFIHRPIFAWVIALLILLMGLLALPNMPIAQYPDVAPPTVRVTATYPGASPEEVSRSVTSLIEDELNGVDNLLYYSSTSDTNGNAQIEITFNPGTSANQAQIDVQNAVGNITSSLPTSVIQQGLRYSKQNSNFLLIVALSSKDGSQSAADIADYITRNVKNSISRVKGVGNFQLFSAERAMRIWVNPAKLTSYGMSMSDVNTALSAQHVNISSGVMGAPPNEESQTISAVVRSNGELTTVQDFENVVLRADTNGAIVRLKDVARVEIGLTSYSNSARLNGKPTAVFAISLAPGANALETEGLIKQELDKLSQYFPAGVTYTIPYNTAPYIDASINKVFHTLIEAILLVFVVMFVFLQNIRYTLIPSLVVPVALLGTVAALLFLGYSINILTMFAMVLAIGILVDDAIVVVENVERIMATEGLPPMQATLKAMPQISGAIVGITLVLVTVFFPLLFMSGSSGVIYRQFAVAMAVSIAFSGFLALTFTPALCATILKPIPKGHHLEKKGFFGWFNRGFDKLTHRYSAGVAGLIKRSVRMMIIYLILVGSAVYLFMQLPSSFMPEEDQGYTITNIELPAGVSANRTVDVIKQIEGFYLKQPELNNIIAVQGFSFNGSGLNAGIAFATLKDFSERTSPQSAASVIAGKATGALLYGIPDATVFSLIPPAISSLGNSSGFDLQLQDRGGIGQEALRAAAQTLIAKATATGIVTNPRISGLGPGPQLQININRDKAAALGVNISEIRSVLGTSVGTNFIGKFPNNGRMQNVWVQADTDYRSDLDKILALKVKNTSGNLVDLGSVVDAKWTNGPSQVKRFNSYDALNISGGAAPGHANGEVMAIVEKIIKEELPAGVGYEWSGLSFQEVQAGNQAPIMMALAMLVVFLVLAALYESWSIPFSAMLIVPLGMLGTAGLTYLLNKSNDIYFQVGMITVMGLSAKNAILIVEFAKDAYAKGTSLVESAIEAAHLRFRPILMTSFAFIMGVIPLVFATGAGAAGQKAVGLAVLGGMLAVTPFSLIFVPVFFVFILRLFKTKPKLLGEQQELEDMALQERQYKDQIYADMNEYTSSRDMEKNND</sequence>
<dbReference type="EMBL" id="AYSV01000001">
    <property type="protein sequence ID" value="ETD73127.1"/>
    <property type="molecule type" value="Genomic_DNA"/>
</dbReference>
<evidence type="ECO:0000256" key="3">
    <source>
        <dbReference type="ARBA" id="ARBA00022448"/>
    </source>
</evidence>
<dbReference type="SUPFAM" id="SSF82714">
    <property type="entry name" value="Multidrug efflux transporter AcrB TolC docking domain, DN and DC subdomains"/>
    <property type="match status" value="2"/>
</dbReference>
<feature type="transmembrane region" description="Helical" evidence="9">
    <location>
        <begin position="470"/>
        <end position="497"/>
    </location>
</feature>
<feature type="transmembrane region" description="Helical" evidence="9">
    <location>
        <begin position="897"/>
        <end position="917"/>
    </location>
</feature>
<evidence type="ECO:0000313" key="12">
    <source>
        <dbReference type="Proteomes" id="UP000018766"/>
    </source>
</evidence>
<dbReference type="Pfam" id="PF00873">
    <property type="entry name" value="ACR_tran"/>
    <property type="match status" value="1"/>
</dbReference>
<dbReference type="InterPro" id="IPR001036">
    <property type="entry name" value="Acrflvin-R"/>
</dbReference>
<dbReference type="GO" id="GO:0009636">
    <property type="term" value="P:response to toxic substance"/>
    <property type="evidence" value="ECO:0007669"/>
    <property type="project" value="UniProtKB-ARBA"/>
</dbReference>
<evidence type="ECO:0000256" key="1">
    <source>
        <dbReference type="ARBA" id="ARBA00004429"/>
    </source>
</evidence>
<proteinExistence type="inferred from homology"/>
<feature type="transmembrane region" description="Helical" evidence="9">
    <location>
        <begin position="392"/>
        <end position="413"/>
    </location>
</feature>
<dbReference type="PROSITE" id="PS50156">
    <property type="entry name" value="SSD"/>
    <property type="match status" value="1"/>
</dbReference>
<feature type="transmembrane region" description="Helical" evidence="9">
    <location>
        <begin position="1000"/>
        <end position="1027"/>
    </location>
</feature>
<keyword evidence="8 9" id="KW-0472">Membrane</keyword>
<dbReference type="InterPro" id="IPR027463">
    <property type="entry name" value="AcrB_DN_DC_subdom"/>
</dbReference>
<keyword evidence="6 9" id="KW-0812">Transmembrane</keyword>
<dbReference type="PATRIC" id="fig|1414851.3.peg.49"/>
<evidence type="ECO:0000256" key="7">
    <source>
        <dbReference type="ARBA" id="ARBA00022989"/>
    </source>
</evidence>
<dbReference type="Gene3D" id="3.30.70.1440">
    <property type="entry name" value="Multidrug efflux transporter AcrB pore domain"/>
    <property type="match status" value="1"/>
</dbReference>
<evidence type="ECO:0000256" key="2">
    <source>
        <dbReference type="ARBA" id="ARBA00010942"/>
    </source>
</evidence>
<dbReference type="FunFam" id="1.20.1640.10:FF:000001">
    <property type="entry name" value="Efflux pump membrane transporter"/>
    <property type="match status" value="1"/>
</dbReference>
<reference evidence="11 12" key="1">
    <citation type="submission" date="2013-11" db="EMBL/GenBank/DDBJ databases">
        <title>Genomic analysis of Pelistega sp. HM-7.</title>
        <authorList>
            <person name="Kumbhare S.V."/>
            <person name="Shetty S.A."/>
            <person name="Sharma O."/>
            <person name="Dhotre D.P."/>
        </authorList>
    </citation>
    <scope>NUCLEOTIDE SEQUENCE [LARGE SCALE GENOMIC DNA]</scope>
    <source>
        <strain evidence="11 12">HM-7</strain>
    </source>
</reference>
<name>V8GBJ4_9BURK</name>
<dbReference type="NCBIfam" id="NF000282">
    <property type="entry name" value="RND_permease_1"/>
    <property type="match status" value="1"/>
</dbReference>
<dbReference type="AlphaFoldDB" id="V8GBJ4"/>
<feature type="transmembrane region" description="Helical" evidence="9">
    <location>
        <begin position="871"/>
        <end position="890"/>
    </location>
</feature>
<gene>
    <name evidence="11" type="ORF">V757_00215</name>
</gene>
<accession>V8GBJ4</accession>
<dbReference type="NCBIfam" id="TIGR00915">
    <property type="entry name" value="2A0602"/>
    <property type="match status" value="1"/>
</dbReference>
<dbReference type="SUPFAM" id="SSF82866">
    <property type="entry name" value="Multidrug efflux transporter AcrB transmembrane domain"/>
    <property type="match status" value="2"/>
</dbReference>
<dbReference type="Proteomes" id="UP000018766">
    <property type="component" value="Unassembled WGS sequence"/>
</dbReference>
<dbReference type="Gene3D" id="3.30.70.1430">
    <property type="entry name" value="Multidrug efflux transporter AcrB pore domain"/>
    <property type="match status" value="2"/>
</dbReference>
<organism evidence="11 12">
    <name type="scientific">Pelistega indica</name>
    <dbReference type="NCBI Taxonomy" id="1414851"/>
    <lineage>
        <taxon>Bacteria</taxon>
        <taxon>Pseudomonadati</taxon>
        <taxon>Pseudomonadota</taxon>
        <taxon>Betaproteobacteria</taxon>
        <taxon>Burkholderiales</taxon>
        <taxon>Alcaligenaceae</taxon>
        <taxon>Pelistega</taxon>
    </lineage>
</organism>
<dbReference type="GO" id="GO:0005886">
    <property type="term" value="C:plasma membrane"/>
    <property type="evidence" value="ECO:0007669"/>
    <property type="project" value="UniProtKB-SubCell"/>
</dbReference>
<feature type="domain" description="SSD" evidence="10">
    <location>
        <begin position="370"/>
        <end position="495"/>
    </location>
</feature>
<dbReference type="PRINTS" id="PR00702">
    <property type="entry name" value="ACRIFLAVINRP"/>
</dbReference>
<evidence type="ECO:0000256" key="9">
    <source>
        <dbReference type="RuleBase" id="RU364070"/>
    </source>
</evidence>
<feature type="transmembrane region" description="Helical" evidence="9">
    <location>
        <begin position="541"/>
        <end position="558"/>
    </location>
</feature>
<comment type="similarity">
    <text evidence="2 9">Belongs to the resistance-nodulation-cell division (RND) (TC 2.A.6) family.</text>
</comment>
<dbReference type="OrthoDB" id="9176627at2"/>
<keyword evidence="5 9" id="KW-0997">Cell inner membrane</keyword>
<dbReference type="InterPro" id="IPR000731">
    <property type="entry name" value="SSD"/>
</dbReference>
<dbReference type="GO" id="GO:0015562">
    <property type="term" value="F:efflux transmembrane transporter activity"/>
    <property type="evidence" value="ECO:0007669"/>
    <property type="project" value="InterPro"/>
</dbReference>
<evidence type="ECO:0000256" key="6">
    <source>
        <dbReference type="ARBA" id="ARBA00022692"/>
    </source>
</evidence>
<dbReference type="PANTHER" id="PTHR32063:SF10">
    <property type="entry name" value="EFFLUX PUMP MEMBRANE TRANSPORTER"/>
    <property type="match status" value="1"/>
</dbReference>
<protein>
    <recommendedName>
        <fullName evidence="9">Efflux pump membrane transporter</fullName>
    </recommendedName>
</protein>
<keyword evidence="3 9" id="KW-0813">Transport</keyword>
<feature type="transmembrane region" description="Helical" evidence="9">
    <location>
        <begin position="434"/>
        <end position="458"/>
    </location>
</feature>
<evidence type="ECO:0000256" key="5">
    <source>
        <dbReference type="ARBA" id="ARBA00022519"/>
    </source>
</evidence>
<keyword evidence="4" id="KW-1003">Cell membrane</keyword>
<evidence type="ECO:0000256" key="4">
    <source>
        <dbReference type="ARBA" id="ARBA00022475"/>
    </source>
</evidence>
<dbReference type="Gene3D" id="3.30.2090.10">
    <property type="entry name" value="Multidrug efflux transporter AcrB TolC docking domain, DN and DC subdomains"/>
    <property type="match status" value="2"/>
</dbReference>
<dbReference type="RefSeq" id="WP_023948728.1">
    <property type="nucleotide sequence ID" value="NZ_AYSV01000001.1"/>
</dbReference>
<comment type="subcellular location">
    <subcellularLocation>
        <location evidence="1 9">Cell inner membrane</location>
        <topology evidence="1 9">Multi-pass membrane protein</topology>
    </subcellularLocation>
</comment>
<comment type="caution">
    <text evidence="11">The sequence shown here is derived from an EMBL/GenBank/DDBJ whole genome shotgun (WGS) entry which is preliminary data.</text>
</comment>
<dbReference type="SUPFAM" id="SSF82693">
    <property type="entry name" value="Multidrug efflux transporter AcrB pore domain, PN1, PN2, PC1 and PC2 subdomains"/>
    <property type="match status" value="3"/>
</dbReference>
<feature type="transmembrane region" description="Helical" evidence="9">
    <location>
        <begin position="366"/>
        <end position="386"/>
    </location>
</feature>
<keyword evidence="7 9" id="KW-1133">Transmembrane helix</keyword>
<evidence type="ECO:0000256" key="8">
    <source>
        <dbReference type="ARBA" id="ARBA00023136"/>
    </source>
</evidence>
<feature type="transmembrane region" description="Helical" evidence="9">
    <location>
        <begin position="340"/>
        <end position="359"/>
    </location>
</feature>
<dbReference type="GO" id="GO:0042910">
    <property type="term" value="F:xenobiotic transmembrane transporter activity"/>
    <property type="evidence" value="ECO:0007669"/>
    <property type="project" value="TreeGrafter"/>
</dbReference>